<dbReference type="Gene3D" id="2.170.130.10">
    <property type="entry name" value="TonB-dependent receptor, plug domain"/>
    <property type="match status" value="1"/>
</dbReference>
<keyword evidence="5 9" id="KW-0798">TonB box</keyword>
<dbReference type="InterPro" id="IPR008969">
    <property type="entry name" value="CarboxyPept-like_regulatory"/>
</dbReference>
<evidence type="ECO:0000256" key="5">
    <source>
        <dbReference type="ARBA" id="ARBA00023077"/>
    </source>
</evidence>
<evidence type="ECO:0000256" key="10">
    <source>
        <dbReference type="SAM" id="SignalP"/>
    </source>
</evidence>
<keyword evidence="2 8" id="KW-0813">Transport</keyword>
<keyword evidence="10" id="KW-0732">Signal</keyword>
<feature type="domain" description="TonB-dependent receptor-like beta-barrel" evidence="11">
    <location>
        <begin position="422"/>
        <end position="969"/>
    </location>
</feature>
<dbReference type="Gene3D" id="2.60.40.1120">
    <property type="entry name" value="Carboxypeptidase-like, regulatory domain"/>
    <property type="match status" value="1"/>
</dbReference>
<keyword evidence="7 8" id="KW-0998">Cell outer membrane</keyword>
<dbReference type="Proteomes" id="UP000270224">
    <property type="component" value="Unassembled WGS sequence"/>
</dbReference>
<dbReference type="InterPro" id="IPR037066">
    <property type="entry name" value="Plug_dom_sf"/>
</dbReference>
<evidence type="ECO:0000259" key="12">
    <source>
        <dbReference type="Pfam" id="PF07715"/>
    </source>
</evidence>
<gene>
    <name evidence="13" type="ORF">EGI11_04835</name>
</gene>
<feature type="chain" id="PRO_5018304745" evidence="10">
    <location>
        <begin position="27"/>
        <end position="1002"/>
    </location>
</feature>
<dbReference type="InterPro" id="IPR036942">
    <property type="entry name" value="Beta-barrel_TonB_sf"/>
</dbReference>
<feature type="signal peptide" evidence="10">
    <location>
        <begin position="1"/>
        <end position="26"/>
    </location>
</feature>
<evidence type="ECO:0000313" key="14">
    <source>
        <dbReference type="Proteomes" id="UP000270224"/>
    </source>
</evidence>
<reference evidence="14" key="2">
    <citation type="submission" date="2018-11" db="EMBL/GenBank/DDBJ databases">
        <title>Proposal to divide the Flavobacteriaceae and reorganize its genera based on Amino Acid Identity values calculated from whole genome sequences.</title>
        <authorList>
            <person name="Nicholson A.C."/>
            <person name="Gulvik C.A."/>
            <person name="Whitney A.M."/>
            <person name="Humrighouse B.W."/>
            <person name="Bell M."/>
            <person name="Holmens B."/>
            <person name="Steigerwalt A."/>
            <person name="Villarma A."/>
            <person name="Sheth M."/>
            <person name="Batra D."/>
            <person name="Pryor J."/>
            <person name="Bernardet J.-F."/>
            <person name="Hugo C."/>
            <person name="Kampfer P."/>
            <person name="Newman J."/>
            <person name="Mcquiston J.R."/>
        </authorList>
    </citation>
    <scope>NUCLEOTIDE SEQUENCE [LARGE SCALE GENOMIC DNA]</scope>
    <source>
        <strain evidence="14">H3056</strain>
    </source>
</reference>
<evidence type="ECO:0000313" key="13">
    <source>
        <dbReference type="EMBL" id="ROI10077.1"/>
    </source>
</evidence>
<organism evidence="13 14">
    <name type="scientific">Kaistella daneshvariae</name>
    <dbReference type="NCBI Taxonomy" id="2487074"/>
    <lineage>
        <taxon>Bacteria</taxon>
        <taxon>Pseudomonadati</taxon>
        <taxon>Bacteroidota</taxon>
        <taxon>Flavobacteriia</taxon>
        <taxon>Flavobacteriales</taxon>
        <taxon>Weeksellaceae</taxon>
        <taxon>Chryseobacterium group</taxon>
        <taxon>Kaistella</taxon>
    </lineage>
</organism>
<keyword evidence="3 8" id="KW-1134">Transmembrane beta strand</keyword>
<keyword evidence="6 8" id="KW-0472">Membrane</keyword>
<accession>A0A3N0WYB5</accession>
<evidence type="ECO:0000256" key="4">
    <source>
        <dbReference type="ARBA" id="ARBA00022692"/>
    </source>
</evidence>
<comment type="subcellular location">
    <subcellularLocation>
        <location evidence="1 8">Cell outer membrane</location>
        <topology evidence="1 8">Multi-pass membrane protein</topology>
    </subcellularLocation>
</comment>
<dbReference type="OrthoDB" id="9768177at2"/>
<name>A0A3N0WYB5_9FLAO</name>
<dbReference type="PROSITE" id="PS52016">
    <property type="entry name" value="TONB_DEPENDENT_REC_3"/>
    <property type="match status" value="1"/>
</dbReference>
<dbReference type="AlphaFoldDB" id="A0A3N0WYB5"/>
<protein>
    <submittedName>
        <fullName evidence="13">SusC/RagA family TonB-linked outer membrane protein</fullName>
    </submittedName>
</protein>
<evidence type="ECO:0000259" key="11">
    <source>
        <dbReference type="Pfam" id="PF00593"/>
    </source>
</evidence>
<comment type="similarity">
    <text evidence="8 9">Belongs to the TonB-dependent receptor family.</text>
</comment>
<dbReference type="SUPFAM" id="SSF49464">
    <property type="entry name" value="Carboxypeptidase regulatory domain-like"/>
    <property type="match status" value="1"/>
</dbReference>
<evidence type="ECO:0000256" key="6">
    <source>
        <dbReference type="ARBA" id="ARBA00023136"/>
    </source>
</evidence>
<evidence type="ECO:0000256" key="2">
    <source>
        <dbReference type="ARBA" id="ARBA00022448"/>
    </source>
</evidence>
<dbReference type="GO" id="GO:0009279">
    <property type="term" value="C:cell outer membrane"/>
    <property type="evidence" value="ECO:0007669"/>
    <property type="project" value="UniProtKB-SubCell"/>
</dbReference>
<proteinExistence type="inferred from homology"/>
<keyword evidence="4 8" id="KW-0812">Transmembrane</keyword>
<evidence type="ECO:0000256" key="8">
    <source>
        <dbReference type="PROSITE-ProRule" id="PRU01360"/>
    </source>
</evidence>
<dbReference type="InterPro" id="IPR023996">
    <property type="entry name" value="TonB-dep_OMP_SusC/RagA"/>
</dbReference>
<dbReference type="Pfam" id="PF00593">
    <property type="entry name" value="TonB_dep_Rec_b-barrel"/>
    <property type="match status" value="1"/>
</dbReference>
<dbReference type="InterPro" id="IPR023997">
    <property type="entry name" value="TonB-dep_OMP_SusC/RagA_CS"/>
</dbReference>
<evidence type="ECO:0000256" key="1">
    <source>
        <dbReference type="ARBA" id="ARBA00004571"/>
    </source>
</evidence>
<dbReference type="RefSeq" id="WP_123265323.1">
    <property type="nucleotide sequence ID" value="NZ_RJUG01000002.1"/>
</dbReference>
<evidence type="ECO:0000256" key="7">
    <source>
        <dbReference type="ARBA" id="ARBA00023237"/>
    </source>
</evidence>
<evidence type="ECO:0000256" key="3">
    <source>
        <dbReference type="ARBA" id="ARBA00022452"/>
    </source>
</evidence>
<dbReference type="InterPro" id="IPR039426">
    <property type="entry name" value="TonB-dep_rcpt-like"/>
</dbReference>
<dbReference type="NCBIfam" id="TIGR04057">
    <property type="entry name" value="SusC_RagA_signa"/>
    <property type="match status" value="1"/>
</dbReference>
<dbReference type="EMBL" id="RJUG01000002">
    <property type="protein sequence ID" value="ROI10077.1"/>
    <property type="molecule type" value="Genomic_DNA"/>
</dbReference>
<evidence type="ECO:0000256" key="9">
    <source>
        <dbReference type="RuleBase" id="RU003357"/>
    </source>
</evidence>
<comment type="caution">
    <text evidence="13">The sequence shown here is derived from an EMBL/GenBank/DDBJ whole genome shotgun (WGS) entry which is preliminary data.</text>
</comment>
<dbReference type="Gene3D" id="2.40.170.20">
    <property type="entry name" value="TonB-dependent receptor, beta-barrel domain"/>
    <property type="match status" value="1"/>
</dbReference>
<reference evidence="14" key="1">
    <citation type="submission" date="2018-11" db="EMBL/GenBank/DDBJ databases">
        <title>Proposal to divide the Flavobacteriaceae and reorganize its genera based on Amino Acid Identity values calculated from whole genome sequences.</title>
        <authorList>
            <person name="Nicholson A.C."/>
            <person name="Gulvik C.A."/>
            <person name="Whitney A.M."/>
            <person name="Humrighouse B.W."/>
            <person name="Bell M."/>
            <person name="Holmes B."/>
            <person name="Steigerwalt A."/>
            <person name="Villarma A."/>
            <person name="Sheth M."/>
            <person name="Batra D."/>
            <person name="Pryor J."/>
            <person name="Bernardet J.-F."/>
            <person name="Hugo C."/>
            <person name="Kampfer P."/>
            <person name="Newman J."/>
            <person name="Mcquiston J.R."/>
        </authorList>
    </citation>
    <scope>NUCLEOTIDE SEQUENCE [LARGE SCALE GENOMIC DNA]</scope>
    <source>
        <strain evidence="14">H3056</strain>
    </source>
</reference>
<dbReference type="SUPFAM" id="SSF56935">
    <property type="entry name" value="Porins"/>
    <property type="match status" value="1"/>
</dbReference>
<dbReference type="Pfam" id="PF13715">
    <property type="entry name" value="CarbopepD_reg_2"/>
    <property type="match status" value="1"/>
</dbReference>
<feature type="domain" description="TonB-dependent receptor plug" evidence="12">
    <location>
        <begin position="120"/>
        <end position="251"/>
    </location>
</feature>
<dbReference type="NCBIfam" id="TIGR04056">
    <property type="entry name" value="OMP_RagA_SusC"/>
    <property type="match status" value="1"/>
</dbReference>
<sequence>MKKILSTIGVVSGCLVFSAIHSQVQAQTRTVTGTVTNGEKPLSGVTVTQEGTNEATSTSTYGTFSLQISTGNPVLLFRHPEYGERRITTDGKSTFTVSLTEKVNTIQEVVLNAGYYNVKARESTGSIAKVTAKEIENQPVTNVLSAVQGRMAGVNIVSGGGVPGGGYNVEIRGKNSLRTLSSGGTDGSQPMYIIDGIPISGGMVSEFSGGILPARTINPLNSINPHDIESIEVLKDADATAIYGSRGANGIVLITTKRGKAGKTEVNLNASYGLSQTISNLKLMNTKQYLGMRRQAFINDGMSSFPADAYDINGAWDENGTTDWQKLLIGGTAESSSIQASAAGGSETTSFLLSMAHTEQSTVFPGDFQYKTNSISSNVNHRSLDKKLIVTVSNIFSLQKNNLLNSDFTQQSLWISPSAPRPYDVDGNLNWEYNTFDNPLAKLVATYTNENFQFLNNFNVGYAIIPSLTLKLSGGINYQSLEELTLRPHTQYPPFWGTTSANSSAFKNTHERFSFIGEPQLNWKLDRNSHDVEVLVGATYQEETNRQFSIQGYGFSSDAFLENLSAAETKILSDDAKSVYKYAALFGRINYQFKDRYILNVTARRDGSSRFGPNNQYANFGAVGAAWIFSQEDFLSSVKWLSFGKLRGSYGSTGSDQIGDHQYSDTYTVSPLLYDGTAGLLPSRLYNPNYSWEKTNRLEVALELGLFKNIINLTTAWYRNRSSNQLVGYQLPAMTGFTSVLANLPATVQNTGLEVELNVHPLRDGILKWTTGLNFSFPKNKLLSFPNLEGSTYANRYVVGEPVTIVKVFKYKGINPQTGLYEFNDSDGDGSISAPNDNTVVENIGVKYSGGWNNVFQYKNWDFSALIQFVNQRNFNYNRLMSALPGNMVNQPVEVLDVWSPDHLDGTYMPYSAGWNMDKYMAQYHFVNSTAAVSDASFVRLKNLQLGYRIPISGNVVRKAKVYFQGHNLVTFTKYFGMDPEFIGIGWLPSLRTYSLGIQLTF</sequence>
<dbReference type="InterPro" id="IPR000531">
    <property type="entry name" value="Beta-barrel_TonB"/>
</dbReference>
<dbReference type="InterPro" id="IPR012910">
    <property type="entry name" value="Plug_dom"/>
</dbReference>
<dbReference type="Pfam" id="PF07715">
    <property type="entry name" value="Plug"/>
    <property type="match status" value="1"/>
</dbReference>